<evidence type="ECO:0000256" key="3">
    <source>
        <dbReference type="ARBA" id="ARBA00023163"/>
    </source>
</evidence>
<evidence type="ECO:0000256" key="1">
    <source>
        <dbReference type="ARBA" id="ARBA00023015"/>
    </source>
</evidence>
<evidence type="ECO:0000313" key="4">
    <source>
        <dbReference type="EMBL" id="OBK21319.1"/>
    </source>
</evidence>
<evidence type="ECO:0000313" key="5">
    <source>
        <dbReference type="Proteomes" id="UP000093928"/>
    </source>
</evidence>
<dbReference type="EMBL" id="LZLS01000205">
    <property type="protein sequence ID" value="OBK21319.1"/>
    <property type="molecule type" value="Genomic_DNA"/>
</dbReference>
<keyword evidence="3" id="KW-0804">Transcription</keyword>
<protein>
    <submittedName>
        <fullName evidence="4">TetR family transcriptional regulator</fullName>
    </submittedName>
</protein>
<dbReference type="InterPro" id="IPR036271">
    <property type="entry name" value="Tet_transcr_reg_TetR-rel_C_sf"/>
</dbReference>
<keyword evidence="1" id="KW-0805">Transcription regulation</keyword>
<dbReference type="SUPFAM" id="SSF46689">
    <property type="entry name" value="Homeodomain-like"/>
    <property type="match status" value="1"/>
</dbReference>
<gene>
    <name evidence="4" type="ORF">A5634_00545</name>
</gene>
<dbReference type="AlphaFoldDB" id="A0A1A3NJU4"/>
<comment type="caution">
    <text evidence="4">The sequence shown here is derived from an EMBL/GenBank/DDBJ whole genome shotgun (WGS) entry which is preliminary data.</text>
</comment>
<dbReference type="SUPFAM" id="SSF48498">
    <property type="entry name" value="Tetracyclin repressor-like, C-terminal domain"/>
    <property type="match status" value="1"/>
</dbReference>
<dbReference type="Proteomes" id="UP000093928">
    <property type="component" value="Unassembled WGS sequence"/>
</dbReference>
<accession>A0A1A3NJU4</accession>
<dbReference type="GO" id="GO:0003700">
    <property type="term" value="F:DNA-binding transcription factor activity"/>
    <property type="evidence" value="ECO:0007669"/>
    <property type="project" value="TreeGrafter"/>
</dbReference>
<dbReference type="Gene3D" id="1.10.357.10">
    <property type="entry name" value="Tetracycline Repressor, domain 2"/>
    <property type="match status" value="1"/>
</dbReference>
<dbReference type="InterPro" id="IPR050109">
    <property type="entry name" value="HTH-type_TetR-like_transc_reg"/>
</dbReference>
<name>A0A1A3NJU4_MYCAS</name>
<keyword evidence="2" id="KW-0238">DNA-binding</keyword>
<reference evidence="4 5" key="1">
    <citation type="submission" date="2016-06" db="EMBL/GenBank/DDBJ databases">
        <authorList>
            <person name="Kjaerup R.B."/>
            <person name="Dalgaard T.S."/>
            <person name="Juul-Madsen H.R."/>
        </authorList>
    </citation>
    <scope>NUCLEOTIDE SEQUENCE [LARGE SCALE GENOMIC DNA]</scope>
    <source>
        <strain evidence="4 5">1165133.8</strain>
    </source>
</reference>
<dbReference type="PANTHER" id="PTHR30055:SF234">
    <property type="entry name" value="HTH-TYPE TRANSCRIPTIONAL REGULATOR BETI"/>
    <property type="match status" value="1"/>
</dbReference>
<dbReference type="GO" id="GO:0000976">
    <property type="term" value="F:transcription cis-regulatory region binding"/>
    <property type="evidence" value="ECO:0007669"/>
    <property type="project" value="TreeGrafter"/>
</dbReference>
<organism evidence="4 5">
    <name type="scientific">Mycobacterium asiaticum</name>
    <dbReference type="NCBI Taxonomy" id="1790"/>
    <lineage>
        <taxon>Bacteria</taxon>
        <taxon>Bacillati</taxon>
        <taxon>Actinomycetota</taxon>
        <taxon>Actinomycetes</taxon>
        <taxon>Mycobacteriales</taxon>
        <taxon>Mycobacteriaceae</taxon>
        <taxon>Mycobacterium</taxon>
    </lineage>
</organism>
<proteinExistence type="predicted"/>
<evidence type="ECO:0000256" key="2">
    <source>
        <dbReference type="ARBA" id="ARBA00023125"/>
    </source>
</evidence>
<sequence length="165" mass="17627">MTSGSLYHYFPNKSELLKATADEIDDIVLPRLRAAVAQSDDVVEQLDTVLDESKRLMHDYPYLPAFLRAVRSESTAKSPHDGPQYPGSKALHDIVAEIVERAHAQGSLSPGTAPGPAIDAICALTRGLTEPAARLSPEAYEATLASAKRMIRGTLFAPTTKAAGG</sequence>
<dbReference type="PANTHER" id="PTHR30055">
    <property type="entry name" value="HTH-TYPE TRANSCRIPTIONAL REGULATOR RUTR"/>
    <property type="match status" value="1"/>
</dbReference>
<dbReference type="InterPro" id="IPR009057">
    <property type="entry name" value="Homeodomain-like_sf"/>
</dbReference>